<evidence type="ECO:0000256" key="6">
    <source>
        <dbReference type="HAMAP-Rule" id="MF_00076"/>
    </source>
</evidence>
<dbReference type="FunFam" id="3.30.230.40:FF:000003">
    <property type="entry name" value="Imidazoleglycerol-phosphate dehydratase HisB"/>
    <property type="match status" value="1"/>
</dbReference>
<dbReference type="Pfam" id="PF00475">
    <property type="entry name" value="IGPD"/>
    <property type="match status" value="1"/>
</dbReference>
<reference evidence="8 9" key="1">
    <citation type="submission" date="2019-02" db="EMBL/GenBank/DDBJ databases">
        <title>Deep-cultivation of Planctomycetes and their phenomic and genomic characterization uncovers novel biology.</title>
        <authorList>
            <person name="Wiegand S."/>
            <person name="Jogler M."/>
            <person name="Boedeker C."/>
            <person name="Pinto D."/>
            <person name="Vollmers J."/>
            <person name="Rivas-Marin E."/>
            <person name="Kohn T."/>
            <person name="Peeters S.H."/>
            <person name="Heuer A."/>
            <person name="Rast P."/>
            <person name="Oberbeckmann S."/>
            <person name="Bunk B."/>
            <person name="Jeske O."/>
            <person name="Meyerdierks A."/>
            <person name="Storesund J.E."/>
            <person name="Kallscheuer N."/>
            <person name="Luecker S."/>
            <person name="Lage O.M."/>
            <person name="Pohl T."/>
            <person name="Merkel B.J."/>
            <person name="Hornburger P."/>
            <person name="Mueller R.-W."/>
            <person name="Bruemmer F."/>
            <person name="Labrenz M."/>
            <person name="Spormann A.M."/>
            <person name="Op den Camp H."/>
            <person name="Overmann J."/>
            <person name="Amann R."/>
            <person name="Jetten M.S.M."/>
            <person name="Mascher T."/>
            <person name="Medema M.H."/>
            <person name="Devos D.P."/>
            <person name="Kaster A.-K."/>
            <person name="Ovreas L."/>
            <person name="Rohde M."/>
            <person name="Galperin M.Y."/>
            <person name="Jogler C."/>
        </authorList>
    </citation>
    <scope>NUCLEOTIDE SEQUENCE [LARGE SCALE GENOMIC DNA]</scope>
    <source>
        <strain evidence="8 9">Q31a</strain>
    </source>
</reference>
<organism evidence="8 9">
    <name type="scientific">Aureliella helgolandensis</name>
    <dbReference type="NCBI Taxonomy" id="2527968"/>
    <lineage>
        <taxon>Bacteria</taxon>
        <taxon>Pseudomonadati</taxon>
        <taxon>Planctomycetota</taxon>
        <taxon>Planctomycetia</taxon>
        <taxon>Pirellulales</taxon>
        <taxon>Pirellulaceae</taxon>
        <taxon>Aureliella</taxon>
    </lineage>
</organism>
<dbReference type="NCBIfam" id="NF002114">
    <property type="entry name" value="PRK00951.2-4"/>
    <property type="match status" value="1"/>
</dbReference>
<evidence type="ECO:0000313" key="8">
    <source>
        <dbReference type="EMBL" id="QDV28024.1"/>
    </source>
</evidence>
<dbReference type="PROSITE" id="PS00955">
    <property type="entry name" value="IGP_DEHYDRATASE_2"/>
    <property type="match status" value="1"/>
</dbReference>
<gene>
    <name evidence="6 8" type="primary">hisB</name>
    <name evidence="8" type="ORF">Q31a_64170</name>
</gene>
<evidence type="ECO:0000256" key="3">
    <source>
        <dbReference type="ARBA" id="ARBA00022605"/>
    </source>
</evidence>
<dbReference type="GO" id="GO:0005737">
    <property type="term" value="C:cytoplasm"/>
    <property type="evidence" value="ECO:0007669"/>
    <property type="project" value="UniProtKB-SubCell"/>
</dbReference>
<dbReference type="InterPro" id="IPR020568">
    <property type="entry name" value="Ribosomal_Su5_D2-typ_SF"/>
</dbReference>
<evidence type="ECO:0000256" key="2">
    <source>
        <dbReference type="ARBA" id="ARBA00016664"/>
    </source>
</evidence>
<name>A0A518GHH2_9BACT</name>
<dbReference type="GO" id="GO:0004424">
    <property type="term" value="F:imidazoleglycerol-phosphate dehydratase activity"/>
    <property type="evidence" value="ECO:0007669"/>
    <property type="project" value="UniProtKB-UniRule"/>
</dbReference>
<sequence>MTQRTAQIDRQTAETKISLKLNLDGSGKSKIASGVGFLDHMLTLFAKHGLFDLEVTCDGDVQVDAHHTTEDIGICLGQAFAQALGDKRGITRYGHIILPMEETLVTIAVDLSGRNYVVFQAPMPSPKIGDFDSELVEDFWYAFASNALCNFHVQLNYGRNTHHIAEGIFKGSARALRTAIAVDPRQTDVPSTKGVL</sequence>
<evidence type="ECO:0000256" key="5">
    <source>
        <dbReference type="ARBA" id="ARBA00023239"/>
    </source>
</evidence>
<keyword evidence="3 6" id="KW-0028">Amino-acid biosynthesis</keyword>
<dbReference type="AlphaFoldDB" id="A0A518GHH2"/>
<dbReference type="SUPFAM" id="SSF54211">
    <property type="entry name" value="Ribosomal protein S5 domain 2-like"/>
    <property type="match status" value="2"/>
</dbReference>
<dbReference type="InterPro" id="IPR000807">
    <property type="entry name" value="ImidazoleglycerolP_deHydtase"/>
</dbReference>
<evidence type="ECO:0000256" key="4">
    <source>
        <dbReference type="ARBA" id="ARBA00023102"/>
    </source>
</evidence>
<evidence type="ECO:0000256" key="7">
    <source>
        <dbReference type="RuleBase" id="RU000599"/>
    </source>
</evidence>
<dbReference type="NCBIfam" id="NF002111">
    <property type="entry name" value="PRK00951.2-1"/>
    <property type="match status" value="1"/>
</dbReference>
<keyword evidence="4 6" id="KW-0368">Histidine biosynthesis</keyword>
<dbReference type="GO" id="GO:0000105">
    <property type="term" value="P:L-histidine biosynthetic process"/>
    <property type="evidence" value="ECO:0007669"/>
    <property type="project" value="UniProtKB-UniRule"/>
</dbReference>
<dbReference type="InterPro" id="IPR020565">
    <property type="entry name" value="ImidazoleglycerP_deHydtase_CS"/>
</dbReference>
<comment type="pathway">
    <text evidence="1 6 7">Amino-acid biosynthesis; L-histidine biosynthesis; L-histidine from 5-phospho-alpha-D-ribose 1-diphosphate: step 6/9.</text>
</comment>
<dbReference type="EC" id="4.2.1.19" evidence="6 7"/>
<evidence type="ECO:0000256" key="1">
    <source>
        <dbReference type="ARBA" id="ARBA00005047"/>
    </source>
</evidence>
<comment type="similarity">
    <text evidence="6 7">Belongs to the imidazoleglycerol-phosphate dehydratase family.</text>
</comment>
<comment type="subcellular location">
    <subcellularLocation>
        <location evidence="6 7">Cytoplasm</location>
    </subcellularLocation>
</comment>
<proteinExistence type="inferred from homology"/>
<evidence type="ECO:0000313" key="9">
    <source>
        <dbReference type="Proteomes" id="UP000318017"/>
    </source>
</evidence>
<dbReference type="CDD" id="cd07914">
    <property type="entry name" value="IGPD"/>
    <property type="match status" value="1"/>
</dbReference>
<dbReference type="PANTHER" id="PTHR23133">
    <property type="entry name" value="IMIDAZOLEGLYCEROL-PHOSPHATE DEHYDRATASE HIS7"/>
    <property type="match status" value="1"/>
</dbReference>
<keyword evidence="9" id="KW-1185">Reference proteome</keyword>
<dbReference type="EMBL" id="CP036298">
    <property type="protein sequence ID" value="QDV28024.1"/>
    <property type="molecule type" value="Genomic_DNA"/>
</dbReference>
<accession>A0A518GHH2</accession>
<dbReference type="OrthoDB" id="9790411at2"/>
<dbReference type="UniPathway" id="UPA00031">
    <property type="reaction ID" value="UER00011"/>
</dbReference>
<dbReference type="InterPro" id="IPR038494">
    <property type="entry name" value="IGPD_sf"/>
</dbReference>
<dbReference type="Proteomes" id="UP000318017">
    <property type="component" value="Chromosome"/>
</dbReference>
<dbReference type="PANTHER" id="PTHR23133:SF2">
    <property type="entry name" value="IMIDAZOLEGLYCEROL-PHOSPHATE DEHYDRATASE"/>
    <property type="match status" value="1"/>
</dbReference>
<keyword evidence="5 6" id="KW-0456">Lyase</keyword>
<protein>
    <recommendedName>
        <fullName evidence="2 6">Imidazoleglycerol-phosphate dehydratase</fullName>
        <shortName evidence="6">IGPD</shortName>
        <ecNumber evidence="6 7">4.2.1.19</ecNumber>
    </recommendedName>
</protein>
<comment type="catalytic activity">
    <reaction evidence="6 7">
        <text>D-erythro-1-(imidazol-4-yl)glycerol 3-phosphate = 3-(imidazol-4-yl)-2-oxopropyl phosphate + H2O</text>
        <dbReference type="Rhea" id="RHEA:11040"/>
        <dbReference type="ChEBI" id="CHEBI:15377"/>
        <dbReference type="ChEBI" id="CHEBI:57766"/>
        <dbReference type="ChEBI" id="CHEBI:58278"/>
        <dbReference type="EC" id="4.2.1.19"/>
    </reaction>
</comment>
<dbReference type="HAMAP" id="MF_00076">
    <property type="entry name" value="HisB"/>
    <property type="match status" value="1"/>
</dbReference>
<dbReference type="Gene3D" id="3.30.230.40">
    <property type="entry name" value="Imidazole glycerol phosphate dehydratase, domain 1"/>
    <property type="match status" value="2"/>
</dbReference>
<dbReference type="NCBIfam" id="NF002109">
    <property type="entry name" value="PRK00951.1-5"/>
    <property type="match status" value="1"/>
</dbReference>
<dbReference type="KEGG" id="ahel:Q31a_64170"/>
<dbReference type="FunFam" id="3.30.230.40:FF:000001">
    <property type="entry name" value="Imidazoleglycerol-phosphate dehydratase HisB"/>
    <property type="match status" value="1"/>
</dbReference>
<keyword evidence="6" id="KW-0963">Cytoplasm</keyword>
<dbReference type="PROSITE" id="PS00954">
    <property type="entry name" value="IGP_DEHYDRATASE_1"/>
    <property type="match status" value="1"/>
</dbReference>
<dbReference type="RefSeq" id="WP_145086318.1">
    <property type="nucleotide sequence ID" value="NZ_CP036298.1"/>
</dbReference>